<keyword evidence="8" id="KW-1185">Reference proteome</keyword>
<dbReference type="Pfam" id="PF00015">
    <property type="entry name" value="MCPsignal"/>
    <property type="match status" value="1"/>
</dbReference>
<keyword evidence="2" id="KW-0488">Methylation</keyword>
<reference evidence="7 8" key="1">
    <citation type="submission" date="2020-07" db="EMBL/GenBank/DDBJ databases">
        <title>Genomic Encyclopedia of Archaeal and Bacterial Type Strains, Phase II (KMG-II): from individual species to whole genera.</title>
        <authorList>
            <person name="Goeker M."/>
        </authorList>
    </citation>
    <scope>NUCLEOTIDE SEQUENCE [LARGE SCALE GENOMIC DNA]</scope>
    <source>
        <strain evidence="7 8">DSM 21226</strain>
    </source>
</reference>
<dbReference type="GO" id="GO:0007165">
    <property type="term" value="P:signal transduction"/>
    <property type="evidence" value="ECO:0007669"/>
    <property type="project" value="UniProtKB-KW"/>
</dbReference>
<comment type="similarity">
    <text evidence="3">Belongs to the methyl-accepting chemotaxis (MCP) protein family.</text>
</comment>
<gene>
    <name evidence="7" type="ORF">BDD16_000895</name>
</gene>
<feature type="transmembrane region" description="Helical" evidence="5">
    <location>
        <begin position="41"/>
        <end position="58"/>
    </location>
</feature>
<dbReference type="InterPro" id="IPR051310">
    <property type="entry name" value="MCP_chemotaxis"/>
</dbReference>
<feature type="transmembrane region" description="Helical" evidence="5">
    <location>
        <begin position="91"/>
        <end position="109"/>
    </location>
</feature>
<dbReference type="SUPFAM" id="SSF58104">
    <property type="entry name" value="Methyl-accepting chemotaxis protein (MCP) signaling domain"/>
    <property type="match status" value="1"/>
</dbReference>
<dbReference type="SMART" id="SM00283">
    <property type="entry name" value="MA"/>
    <property type="match status" value="1"/>
</dbReference>
<dbReference type="FunFam" id="1.10.287.950:FF:000001">
    <property type="entry name" value="Methyl-accepting chemotaxis sensory transducer"/>
    <property type="match status" value="1"/>
</dbReference>
<evidence type="ECO:0000256" key="3">
    <source>
        <dbReference type="ARBA" id="ARBA00029447"/>
    </source>
</evidence>
<feature type="transmembrane region" description="Helical" evidence="5">
    <location>
        <begin position="64"/>
        <end position="84"/>
    </location>
</feature>
<sequence>MSTDTQSLPALHANDRSLLVTITLILAGTLAYGIGNGTTMLPLVAGGLILSLSWAVAWTSRSGIASRIGLPMLGMAMVALLIHVARGRPEAHFAVFAFLAVTVVYRHWLPVLSAAATIAVHHLSFNYFQAWGWGPVCFTEPSLTRVIEHALYVVAEAGILVMLAQRARADFRTAERLVDITHALLDTQGRIDLRVSRQTSSDPASGTLLEALRGIERAILLVRTSATQVGSASQEIASGNTDLSRRTEMTASHLQATASAMEQLTSTVQQTSLGAQAASTLASAACEVAQRGGQVVTQVITTMHDIDASSKKIVDIIGVINGIAFQTNILALNAAVEAARAGEQGRGFAVVAGEVRNLAQRSATAATEIHQLISSSVDKVASGTRLVNEAGTTMAEIVASVQRVQETIRDISTASSEQSVGISSIHSSVHELDTMTQQNAALVEQSAAAATSLGEEARHLLQAVDVFHLDSAPQPA</sequence>
<evidence type="ECO:0000256" key="4">
    <source>
        <dbReference type="PROSITE-ProRule" id="PRU00284"/>
    </source>
</evidence>
<feature type="transmembrane region" description="Helical" evidence="5">
    <location>
        <begin position="17"/>
        <end position="34"/>
    </location>
</feature>
<dbReference type="InterPro" id="IPR004089">
    <property type="entry name" value="MCPsignal_dom"/>
</dbReference>
<evidence type="ECO:0000256" key="2">
    <source>
        <dbReference type="ARBA" id="ARBA00022481"/>
    </source>
</evidence>
<keyword evidence="5" id="KW-0812">Transmembrane</keyword>
<dbReference type="PANTHER" id="PTHR43531:SF14">
    <property type="entry name" value="METHYL-ACCEPTING CHEMOTAXIS PROTEIN I-RELATED"/>
    <property type="match status" value="1"/>
</dbReference>
<dbReference type="EMBL" id="JACCFH010000001">
    <property type="protein sequence ID" value="NYG31909.1"/>
    <property type="molecule type" value="Genomic_DNA"/>
</dbReference>
<dbReference type="Gene3D" id="1.10.287.950">
    <property type="entry name" value="Methyl-accepting chemotaxis protein"/>
    <property type="match status" value="1"/>
</dbReference>
<evidence type="ECO:0000256" key="5">
    <source>
        <dbReference type="SAM" id="Phobius"/>
    </source>
</evidence>
<dbReference type="GO" id="GO:0006935">
    <property type="term" value="P:chemotaxis"/>
    <property type="evidence" value="ECO:0007669"/>
    <property type="project" value="TreeGrafter"/>
</dbReference>
<evidence type="ECO:0000256" key="1">
    <source>
        <dbReference type="ARBA" id="ARBA00004370"/>
    </source>
</evidence>
<name>A0A7Y9QWJ3_9BURK</name>
<keyword evidence="5" id="KW-0472">Membrane</keyword>
<comment type="subcellular location">
    <subcellularLocation>
        <location evidence="1">Membrane</location>
    </subcellularLocation>
</comment>
<dbReference type="PANTHER" id="PTHR43531">
    <property type="entry name" value="PROTEIN ICFG"/>
    <property type="match status" value="1"/>
</dbReference>
<feature type="domain" description="Methyl-accepting transducer" evidence="6">
    <location>
        <begin position="225"/>
        <end position="454"/>
    </location>
</feature>
<proteinExistence type="inferred from homology"/>
<dbReference type="CDD" id="cd11386">
    <property type="entry name" value="MCP_signal"/>
    <property type="match status" value="1"/>
</dbReference>
<evidence type="ECO:0000313" key="8">
    <source>
        <dbReference type="Proteomes" id="UP000518288"/>
    </source>
</evidence>
<protein>
    <submittedName>
        <fullName evidence="7">Methyl-accepting chemotaxis protein</fullName>
    </submittedName>
</protein>
<dbReference type="Proteomes" id="UP000518288">
    <property type="component" value="Unassembled WGS sequence"/>
</dbReference>
<organism evidence="7 8">
    <name type="scientific">Sphaerotilus montanus</name>
    <dbReference type="NCBI Taxonomy" id="522889"/>
    <lineage>
        <taxon>Bacteria</taxon>
        <taxon>Pseudomonadati</taxon>
        <taxon>Pseudomonadota</taxon>
        <taxon>Betaproteobacteria</taxon>
        <taxon>Burkholderiales</taxon>
        <taxon>Sphaerotilaceae</taxon>
        <taxon>Sphaerotilus</taxon>
    </lineage>
</organism>
<evidence type="ECO:0000259" key="6">
    <source>
        <dbReference type="PROSITE" id="PS50111"/>
    </source>
</evidence>
<dbReference type="GO" id="GO:0005886">
    <property type="term" value="C:plasma membrane"/>
    <property type="evidence" value="ECO:0007669"/>
    <property type="project" value="TreeGrafter"/>
</dbReference>
<keyword evidence="4" id="KW-0807">Transducer</keyword>
<keyword evidence="5" id="KW-1133">Transmembrane helix</keyword>
<comment type="caution">
    <text evidence="7">The sequence shown here is derived from an EMBL/GenBank/DDBJ whole genome shotgun (WGS) entry which is preliminary data.</text>
</comment>
<evidence type="ECO:0000313" key="7">
    <source>
        <dbReference type="EMBL" id="NYG31909.1"/>
    </source>
</evidence>
<dbReference type="AlphaFoldDB" id="A0A7Y9QWJ3"/>
<dbReference type="RefSeq" id="WP_179635997.1">
    <property type="nucleotide sequence ID" value="NZ_JACCPZ010000060.1"/>
</dbReference>
<dbReference type="PROSITE" id="PS50111">
    <property type="entry name" value="CHEMOTAXIS_TRANSDUC_2"/>
    <property type="match status" value="1"/>
</dbReference>
<dbReference type="GO" id="GO:0004888">
    <property type="term" value="F:transmembrane signaling receptor activity"/>
    <property type="evidence" value="ECO:0007669"/>
    <property type="project" value="TreeGrafter"/>
</dbReference>
<accession>A0A7Y9QWJ3</accession>